<feature type="transmembrane region" description="Helical" evidence="1">
    <location>
        <begin position="20"/>
        <end position="46"/>
    </location>
</feature>
<comment type="caution">
    <text evidence="2">The sequence shown here is derived from an EMBL/GenBank/DDBJ whole genome shotgun (WGS) entry which is preliminary data.</text>
</comment>
<evidence type="ECO:0000256" key="1">
    <source>
        <dbReference type="SAM" id="Phobius"/>
    </source>
</evidence>
<reference evidence="2 3" key="1">
    <citation type="submission" date="2024-04" db="EMBL/GenBank/DDBJ databases">
        <title>Luteolibacter sp. isolated from soil.</title>
        <authorList>
            <person name="An J."/>
        </authorList>
    </citation>
    <scope>NUCLEOTIDE SEQUENCE [LARGE SCALE GENOMIC DNA]</scope>
    <source>
        <strain evidence="2 3">Y139</strain>
    </source>
</reference>
<keyword evidence="1" id="KW-0472">Membrane</keyword>
<name>A0ABU9AUV7_9BACT</name>
<keyword evidence="3" id="KW-1185">Reference proteome</keyword>
<dbReference type="RefSeq" id="WP_341405142.1">
    <property type="nucleotide sequence ID" value="NZ_JBBUKT010000004.1"/>
</dbReference>
<protein>
    <recommendedName>
        <fullName evidence="4">Two-component sensor histidine kinase</fullName>
    </recommendedName>
</protein>
<organism evidence="2 3">
    <name type="scientific">Luteolibacter soli</name>
    <dbReference type="NCBI Taxonomy" id="3135280"/>
    <lineage>
        <taxon>Bacteria</taxon>
        <taxon>Pseudomonadati</taxon>
        <taxon>Verrucomicrobiota</taxon>
        <taxon>Verrucomicrobiia</taxon>
        <taxon>Verrucomicrobiales</taxon>
        <taxon>Verrucomicrobiaceae</taxon>
        <taxon>Luteolibacter</taxon>
    </lineage>
</organism>
<gene>
    <name evidence="2" type="ORF">WKV53_13550</name>
</gene>
<keyword evidence="1" id="KW-0812">Transmembrane</keyword>
<evidence type="ECO:0000313" key="3">
    <source>
        <dbReference type="Proteomes" id="UP001371305"/>
    </source>
</evidence>
<dbReference type="EMBL" id="JBBUKT010000004">
    <property type="protein sequence ID" value="MEK7951535.1"/>
    <property type="molecule type" value="Genomic_DNA"/>
</dbReference>
<sequence length="73" mass="7793">MNLARVSSPPRPANGSQAHLLWICIRMALIFALALLPLIAVGVILLRGMSERAMGGAAVERPAVEVGTEMVER</sequence>
<accession>A0ABU9AUV7</accession>
<proteinExistence type="predicted"/>
<evidence type="ECO:0008006" key="4">
    <source>
        <dbReference type="Google" id="ProtNLM"/>
    </source>
</evidence>
<keyword evidence="1" id="KW-1133">Transmembrane helix</keyword>
<evidence type="ECO:0000313" key="2">
    <source>
        <dbReference type="EMBL" id="MEK7951535.1"/>
    </source>
</evidence>
<dbReference type="Proteomes" id="UP001371305">
    <property type="component" value="Unassembled WGS sequence"/>
</dbReference>